<comment type="pathway">
    <text evidence="2 9">Amino-acid biosynthesis; L-histidine biosynthesis; L-histidine from 5-phospho-alpha-D-ribose 1-diphosphate: step 7/9.</text>
</comment>
<protein>
    <recommendedName>
        <fullName evidence="9">Histidinol-phosphate aminotransferase</fullName>
        <ecNumber evidence="9">2.6.1.9</ecNumber>
    </recommendedName>
    <alternativeName>
        <fullName evidence="9">Imidazole acetol-phosphate transaminase</fullName>
    </alternativeName>
</protein>
<dbReference type="Gene3D" id="3.90.1150.10">
    <property type="entry name" value="Aspartate Aminotransferase, domain 1"/>
    <property type="match status" value="1"/>
</dbReference>
<dbReference type="InterPro" id="IPR015421">
    <property type="entry name" value="PyrdxlP-dep_Trfase_major"/>
</dbReference>
<feature type="domain" description="Aminotransferase class I/classII large" evidence="10">
    <location>
        <begin position="33"/>
        <end position="357"/>
    </location>
</feature>
<feature type="modified residue" description="N6-(pyridoxal phosphate)lysine" evidence="9">
    <location>
        <position position="225"/>
    </location>
</feature>
<reference evidence="12" key="2">
    <citation type="submission" date="2011-03" db="EMBL/GenBank/DDBJ databases">
        <title>The complete genome of Desulfobacca acetoxidans DSM 11109.</title>
        <authorList>
            <consortium name="US DOE Joint Genome Institute (JGI-PGF)"/>
            <person name="Lucas S."/>
            <person name="Copeland A."/>
            <person name="Lapidus A."/>
            <person name="Bruce D."/>
            <person name="Goodwin L."/>
            <person name="Pitluck S."/>
            <person name="Peters L."/>
            <person name="Kyrpides N."/>
            <person name="Mavromatis K."/>
            <person name="Ivanova N."/>
            <person name="Ovchinnikova G."/>
            <person name="Teshima H."/>
            <person name="Detter J.C."/>
            <person name="Han C."/>
            <person name="Land M."/>
            <person name="Hauser L."/>
            <person name="Markowitz V."/>
            <person name="Cheng J.-F."/>
            <person name="Hugenholtz P."/>
            <person name="Woyke T."/>
            <person name="Wu D."/>
            <person name="Spring S."/>
            <person name="Schueler E."/>
            <person name="Brambilla E."/>
            <person name="Klenk H.-P."/>
            <person name="Eisen J.A."/>
        </authorList>
    </citation>
    <scope>NUCLEOTIDE SEQUENCE [LARGE SCALE GENOMIC DNA]</scope>
    <source>
        <strain evidence="12">ATCC 700848 / DSM 11109 / ASRB2</strain>
    </source>
</reference>
<dbReference type="Proteomes" id="UP000000483">
    <property type="component" value="Chromosome"/>
</dbReference>
<dbReference type="PANTHER" id="PTHR43643:SF3">
    <property type="entry name" value="HISTIDINOL-PHOSPHATE AMINOTRANSFERASE"/>
    <property type="match status" value="1"/>
</dbReference>
<dbReference type="OrthoDB" id="9813612at2"/>
<sequence>MFETLVPDYIATLAAYPPGKPLEELERELGITDSIKLASNENPLGPSPLAIRALTDHIGRLHRYPDANVYYLRQRLSRHLGVLPEQLICGNGSDEILEFIMRAFLRPGEEVISAAPSFLMYGLLTQGAGGVFRPVPLKDFRLDLAAMAQAVTSRTRIIIVNNPNNPTGTVVHRAEWEDFLAALPTQVIVVVDEAYIDFVDDPEVPTGLEYLREDRPLIGLRTFSKAYGLAGLRIGYGYGPSRLIVYLDRLRSPFNVNSLAQAAAVAALDDSEFLARTRQLVKAGLAYFYEEFDRLGIRYLPSQANFLLIHLGRDSREVYEQMLRLGVIIRAMTSYQLPEFIRINAGLPEENQRFMQAFKKVLGFAA</sequence>
<organism evidence="11 12">
    <name type="scientific">Desulfobacca acetoxidans (strain ATCC 700848 / DSM 11109 / ASRB2)</name>
    <dbReference type="NCBI Taxonomy" id="880072"/>
    <lineage>
        <taxon>Bacteria</taxon>
        <taxon>Pseudomonadati</taxon>
        <taxon>Thermodesulfobacteriota</taxon>
        <taxon>Desulfobaccia</taxon>
        <taxon>Desulfobaccales</taxon>
        <taxon>Desulfobaccaceae</taxon>
        <taxon>Desulfobacca</taxon>
    </lineage>
</organism>
<keyword evidence="5 9" id="KW-0032">Aminotransferase</keyword>
<dbReference type="UniPathway" id="UPA00031">
    <property type="reaction ID" value="UER00012"/>
</dbReference>
<evidence type="ECO:0000259" key="10">
    <source>
        <dbReference type="Pfam" id="PF00155"/>
    </source>
</evidence>
<dbReference type="SUPFAM" id="SSF53383">
    <property type="entry name" value="PLP-dependent transferases"/>
    <property type="match status" value="1"/>
</dbReference>
<comment type="cofactor">
    <cofactor evidence="1 9">
        <name>pyridoxal 5'-phosphate</name>
        <dbReference type="ChEBI" id="CHEBI:597326"/>
    </cofactor>
</comment>
<dbReference type="PROSITE" id="PS00599">
    <property type="entry name" value="AA_TRANSFER_CLASS_2"/>
    <property type="match status" value="1"/>
</dbReference>
<dbReference type="AlphaFoldDB" id="F2NGL4"/>
<accession>F2NGL4</accession>
<keyword evidence="12" id="KW-1185">Reference proteome</keyword>
<comment type="similarity">
    <text evidence="3 9">Belongs to the class-II pyridoxal-phosphate-dependent aminotransferase family. Histidinol-phosphate aminotransferase subfamily.</text>
</comment>
<evidence type="ECO:0000256" key="3">
    <source>
        <dbReference type="ARBA" id="ARBA00007970"/>
    </source>
</evidence>
<keyword evidence="6 9" id="KW-0808">Transferase</keyword>
<dbReference type="HAMAP" id="MF_01023">
    <property type="entry name" value="HisC_aminotrans_2"/>
    <property type="match status" value="1"/>
</dbReference>
<dbReference type="HOGENOM" id="CLU_017584_3_3_7"/>
<dbReference type="eggNOG" id="COG0079">
    <property type="taxonomic scope" value="Bacteria"/>
</dbReference>
<comment type="subunit">
    <text evidence="4 9">Homodimer.</text>
</comment>
<dbReference type="NCBIfam" id="TIGR01141">
    <property type="entry name" value="hisC"/>
    <property type="match status" value="1"/>
</dbReference>
<evidence type="ECO:0000256" key="9">
    <source>
        <dbReference type="HAMAP-Rule" id="MF_01023"/>
    </source>
</evidence>
<name>F2NGL4_DESAR</name>
<dbReference type="InterPro" id="IPR015422">
    <property type="entry name" value="PyrdxlP-dep_Trfase_small"/>
</dbReference>
<dbReference type="EC" id="2.6.1.9" evidence="9"/>
<dbReference type="InterPro" id="IPR015424">
    <property type="entry name" value="PyrdxlP-dep_Trfase"/>
</dbReference>
<proteinExistence type="inferred from homology"/>
<dbReference type="PANTHER" id="PTHR43643">
    <property type="entry name" value="HISTIDINOL-PHOSPHATE AMINOTRANSFERASE 2"/>
    <property type="match status" value="1"/>
</dbReference>
<keyword evidence="7 9" id="KW-0663">Pyridoxal phosphate</keyword>
<evidence type="ECO:0000313" key="11">
    <source>
        <dbReference type="EMBL" id="AEB07921.1"/>
    </source>
</evidence>
<dbReference type="InterPro" id="IPR050106">
    <property type="entry name" value="HistidinolP_aminotransfase"/>
</dbReference>
<gene>
    <name evidence="9" type="primary">hisC</name>
    <name evidence="11" type="ordered locus">Desac_0022</name>
</gene>
<dbReference type="GO" id="GO:0030170">
    <property type="term" value="F:pyridoxal phosphate binding"/>
    <property type="evidence" value="ECO:0007669"/>
    <property type="project" value="InterPro"/>
</dbReference>
<keyword evidence="9" id="KW-0028">Amino-acid biosynthesis</keyword>
<evidence type="ECO:0000256" key="4">
    <source>
        <dbReference type="ARBA" id="ARBA00011738"/>
    </source>
</evidence>
<evidence type="ECO:0000256" key="2">
    <source>
        <dbReference type="ARBA" id="ARBA00005011"/>
    </source>
</evidence>
<dbReference type="InterPro" id="IPR004839">
    <property type="entry name" value="Aminotransferase_I/II_large"/>
</dbReference>
<evidence type="ECO:0000256" key="6">
    <source>
        <dbReference type="ARBA" id="ARBA00022679"/>
    </source>
</evidence>
<dbReference type="KEGG" id="dao:Desac_0022"/>
<dbReference type="CDD" id="cd00609">
    <property type="entry name" value="AAT_like"/>
    <property type="match status" value="1"/>
</dbReference>
<reference evidence="11 12" key="1">
    <citation type="journal article" date="2011" name="Stand. Genomic Sci.">
        <title>Complete genome sequence of the acetate-degrading sulfate reducer Desulfobacca acetoxidans type strain (ASRB2).</title>
        <authorList>
            <person name="Goker M."/>
            <person name="Teshima H."/>
            <person name="Lapidus A."/>
            <person name="Nolan M."/>
            <person name="Lucas S."/>
            <person name="Hammon N."/>
            <person name="Deshpande S."/>
            <person name="Cheng J.F."/>
            <person name="Tapia R."/>
            <person name="Han C."/>
            <person name="Goodwin L."/>
            <person name="Pitluck S."/>
            <person name="Huntemann M."/>
            <person name="Liolios K."/>
            <person name="Ivanova N."/>
            <person name="Pagani I."/>
            <person name="Mavromatis K."/>
            <person name="Ovchinikova G."/>
            <person name="Pati A."/>
            <person name="Chen A."/>
            <person name="Palaniappan K."/>
            <person name="Land M."/>
            <person name="Hauser L."/>
            <person name="Brambilla E.M."/>
            <person name="Rohde M."/>
            <person name="Spring S."/>
            <person name="Detter J.C."/>
            <person name="Woyke T."/>
            <person name="Bristow J."/>
            <person name="Eisen J.A."/>
            <person name="Markowitz V."/>
            <person name="Hugenholtz P."/>
            <person name="Kyrpides N.C."/>
            <person name="Klenk H.P."/>
        </authorList>
    </citation>
    <scope>NUCLEOTIDE SEQUENCE [LARGE SCALE GENOMIC DNA]</scope>
    <source>
        <strain evidence="12">ATCC 700848 / DSM 11109 / ASRB2</strain>
    </source>
</reference>
<dbReference type="EMBL" id="CP002629">
    <property type="protein sequence ID" value="AEB07921.1"/>
    <property type="molecule type" value="Genomic_DNA"/>
</dbReference>
<evidence type="ECO:0000256" key="1">
    <source>
        <dbReference type="ARBA" id="ARBA00001933"/>
    </source>
</evidence>
<evidence type="ECO:0000256" key="7">
    <source>
        <dbReference type="ARBA" id="ARBA00022898"/>
    </source>
</evidence>
<comment type="catalytic activity">
    <reaction evidence="8 9">
        <text>L-histidinol phosphate + 2-oxoglutarate = 3-(imidazol-4-yl)-2-oxopropyl phosphate + L-glutamate</text>
        <dbReference type="Rhea" id="RHEA:23744"/>
        <dbReference type="ChEBI" id="CHEBI:16810"/>
        <dbReference type="ChEBI" id="CHEBI:29985"/>
        <dbReference type="ChEBI" id="CHEBI:57766"/>
        <dbReference type="ChEBI" id="CHEBI:57980"/>
        <dbReference type="EC" id="2.6.1.9"/>
    </reaction>
</comment>
<dbReference type="Pfam" id="PF00155">
    <property type="entry name" value="Aminotran_1_2"/>
    <property type="match status" value="1"/>
</dbReference>
<dbReference type="Gene3D" id="3.40.640.10">
    <property type="entry name" value="Type I PLP-dependent aspartate aminotransferase-like (Major domain)"/>
    <property type="match status" value="1"/>
</dbReference>
<keyword evidence="9" id="KW-0368">Histidine biosynthesis</keyword>
<dbReference type="GO" id="GO:0004400">
    <property type="term" value="F:histidinol-phosphate transaminase activity"/>
    <property type="evidence" value="ECO:0007669"/>
    <property type="project" value="UniProtKB-UniRule"/>
</dbReference>
<evidence type="ECO:0000256" key="8">
    <source>
        <dbReference type="ARBA" id="ARBA00047481"/>
    </source>
</evidence>
<evidence type="ECO:0000313" key="12">
    <source>
        <dbReference type="Proteomes" id="UP000000483"/>
    </source>
</evidence>
<dbReference type="GO" id="GO:0000105">
    <property type="term" value="P:L-histidine biosynthetic process"/>
    <property type="evidence" value="ECO:0007669"/>
    <property type="project" value="UniProtKB-UniRule"/>
</dbReference>
<dbReference type="STRING" id="880072.Desac_0022"/>
<evidence type="ECO:0000256" key="5">
    <source>
        <dbReference type="ARBA" id="ARBA00022576"/>
    </source>
</evidence>
<dbReference type="InterPro" id="IPR005861">
    <property type="entry name" value="HisP_aminotrans"/>
</dbReference>
<dbReference type="InterPro" id="IPR001917">
    <property type="entry name" value="Aminotrans_II_pyridoxalP_BS"/>
</dbReference>